<evidence type="ECO:0000256" key="8">
    <source>
        <dbReference type="ARBA" id="ARBA00023136"/>
    </source>
</evidence>
<evidence type="ECO:0000256" key="5">
    <source>
        <dbReference type="ARBA" id="ARBA00022692"/>
    </source>
</evidence>
<feature type="domain" description="Major facilitator superfamily (MFS) profile" evidence="13">
    <location>
        <begin position="1"/>
        <end position="443"/>
    </location>
</feature>
<dbReference type="InterPro" id="IPR014710">
    <property type="entry name" value="RmlC-like_jellyroll"/>
</dbReference>
<dbReference type="CDD" id="cd17321">
    <property type="entry name" value="MFS_MMR_MDR_like"/>
    <property type="match status" value="1"/>
</dbReference>
<dbReference type="GO" id="GO:0005886">
    <property type="term" value="C:plasma membrane"/>
    <property type="evidence" value="ECO:0007669"/>
    <property type="project" value="UniProtKB-SubCell"/>
</dbReference>
<keyword evidence="9" id="KW-0442">Lipid degradation</keyword>
<comment type="subcellular location">
    <subcellularLocation>
        <location evidence="1">Cell membrane</location>
        <topology evidence="1">Multi-pass membrane protein</topology>
    </subcellularLocation>
</comment>
<sequence length="1043" mass="108754">MAAFGAFLAFLDSTIVNIAFPAIQRHFHDSDIGSLSWVLNGYNIALAAILVVGGRLADLMGRKRVFIYGVVVFTAASGLCAVADSVGQLVAFRVLQGVGAAVLVPASLALVVESFDTRRRAHGVSLWGAAAAIASGLGPPIGGALVEASSWRWVFLVNLPLGVVAVVVARRGLVESRASGRRRVPDVRGAALLAVALAFVTLGLIKGADWGWASAAVVGSGVAAAVAMAGFVMSSRSHPTPLIEPAFLRIRSFVAGNTLTLVASAGFYAYLLTHVLFLNYVWGYNLLRAGLAVAPAAFVAAVVAAVLGRVADRHGYRVIIVAGALIWTASLLWYVERVGPTPDFLGAWLPGQLLQGLGVGATLPLLGSAALAGVTAGGSYATAAAVISSTRQLGAVIGVALLVVVVGTPAHGAAEEALRRGWVLAAVCFAAVAVGAVWLGRTRHVAAGAVEPEPAPHIERPAARPAPRPAASAEPPAFASREDPLGTLPLFAGLDGLALAELRDCAEQVELQAGSYLFHAGELADALFVILSGRLQVLRDEAVVTELGRGEVVGELGFLINAPRSASVRAVRDSTLVRLTKAQFDRIADAGVLGALVRALATRLYHTAPSTVRRTAEVVIAVVGVDSYAPVPLVARDLITTLSAWLRVVGPGRVDRDGLERAERAADKVVLHAGVDDAGWRDFCLRVADRVVLVAGDPAPPLGSLPARAAGADLVLAGPSVGREHRRAWEQLITPRSMHVVRRGHVAADLRALAARIAGRSIGLVLGGGAARAFAHIGVLEELEAAGVVVDRFAGTSMGAVIAAFAATGMDAAAVDANVYEYSLRNDPTSDYTLPTKGLIRGRRTQTGLHSSFGDLLVEELPKEFRCVSVDLLAKQAVVHRRGLVADVVGCSVRLPGLYAPMVYGGSLHVDGGVLDNLPVTSLAREEGPLIAVAIGARRRARPPSGPKHAYAAQVPNIVDTLVRTMTIGSAMAATAVLARADLAITPDTSDIGLLEWHQIDRAREAGRIATREALPQIMALLQRSVTAGEERWPSPMCRCSPI</sequence>
<feature type="transmembrane region" description="Helical" evidence="11">
    <location>
        <begin position="37"/>
        <end position="53"/>
    </location>
</feature>
<dbReference type="GO" id="GO:0004622">
    <property type="term" value="F:phosphatidylcholine lysophospholipase activity"/>
    <property type="evidence" value="ECO:0007669"/>
    <property type="project" value="UniProtKB-ARBA"/>
</dbReference>
<feature type="transmembrane region" description="Helical" evidence="11">
    <location>
        <begin position="90"/>
        <end position="112"/>
    </location>
</feature>
<keyword evidence="9" id="KW-0378">Hydrolase</keyword>
<dbReference type="CDD" id="cd00038">
    <property type="entry name" value="CAP_ED"/>
    <property type="match status" value="1"/>
</dbReference>
<feature type="transmembrane region" description="Helical" evidence="11">
    <location>
        <begin position="211"/>
        <end position="232"/>
    </location>
</feature>
<dbReference type="GO" id="GO:0022857">
    <property type="term" value="F:transmembrane transporter activity"/>
    <property type="evidence" value="ECO:0007669"/>
    <property type="project" value="InterPro"/>
</dbReference>
<dbReference type="Pfam" id="PF07690">
    <property type="entry name" value="MFS_1"/>
    <property type="match status" value="1"/>
</dbReference>
<feature type="transmembrane region" description="Helical" evidence="11">
    <location>
        <begin position="289"/>
        <end position="308"/>
    </location>
</feature>
<dbReference type="PROSITE" id="PS50850">
    <property type="entry name" value="MFS"/>
    <property type="match status" value="1"/>
</dbReference>
<dbReference type="InterPro" id="IPR018490">
    <property type="entry name" value="cNMP-bd_dom_sf"/>
</dbReference>
<protein>
    <submittedName>
        <fullName evidence="15">MFS transporter</fullName>
    </submittedName>
</protein>
<dbReference type="NCBIfam" id="TIGR00711">
    <property type="entry name" value="efflux_EmrB"/>
    <property type="match status" value="1"/>
</dbReference>
<dbReference type="Gene3D" id="3.40.1090.10">
    <property type="entry name" value="Cytosolic phospholipase A2 catalytic domain"/>
    <property type="match status" value="2"/>
</dbReference>
<dbReference type="InterPro" id="IPR016035">
    <property type="entry name" value="Acyl_Trfase/lysoPLipase"/>
</dbReference>
<feature type="short sequence motif" description="DGA/G" evidence="9">
    <location>
        <begin position="911"/>
        <end position="913"/>
    </location>
</feature>
<dbReference type="SMART" id="SM00100">
    <property type="entry name" value="cNMP"/>
    <property type="match status" value="1"/>
</dbReference>
<dbReference type="InterPro" id="IPR036259">
    <property type="entry name" value="MFS_trans_sf"/>
</dbReference>
<evidence type="ECO:0000313" key="15">
    <source>
        <dbReference type="EMBL" id="BBX95373.1"/>
    </source>
</evidence>
<feature type="short sequence motif" description="GXSXG" evidence="9">
    <location>
        <begin position="795"/>
        <end position="799"/>
    </location>
</feature>
<keyword evidence="3" id="KW-0813">Transport</keyword>
<feature type="transmembrane region" description="Helical" evidence="11">
    <location>
        <begin position="65"/>
        <end position="84"/>
    </location>
</feature>
<accession>A0A7I7NGD0</accession>
<evidence type="ECO:0000256" key="1">
    <source>
        <dbReference type="ARBA" id="ARBA00004651"/>
    </source>
</evidence>
<dbReference type="SUPFAM" id="SSF52151">
    <property type="entry name" value="FabD/lysophospholipase-like"/>
    <property type="match status" value="1"/>
</dbReference>
<dbReference type="EMBL" id="AP022581">
    <property type="protein sequence ID" value="BBX95373.1"/>
    <property type="molecule type" value="Genomic_DNA"/>
</dbReference>
<feature type="transmembrane region" description="Helical" evidence="11">
    <location>
        <begin position="355"/>
        <end position="381"/>
    </location>
</feature>
<feature type="transmembrane region" description="Helical" evidence="11">
    <location>
        <begin position="315"/>
        <end position="335"/>
    </location>
</feature>
<comment type="similarity">
    <text evidence="2">Belongs to the NTE family.</text>
</comment>
<evidence type="ECO:0000259" key="13">
    <source>
        <dbReference type="PROSITE" id="PS50850"/>
    </source>
</evidence>
<keyword evidence="7 9" id="KW-0443">Lipid metabolism</keyword>
<feature type="transmembrane region" description="Helical" evidence="11">
    <location>
        <begin position="393"/>
        <end position="414"/>
    </location>
</feature>
<feature type="active site" description="Nucleophile" evidence="9">
    <location>
        <position position="797"/>
    </location>
</feature>
<feature type="transmembrane region" description="Helical" evidence="11">
    <location>
        <begin position="124"/>
        <end position="145"/>
    </location>
</feature>
<reference evidence="15 16" key="1">
    <citation type="journal article" date="2019" name="Emerg. Microbes Infect.">
        <title>Comprehensive subspecies identification of 175 nontuberculous mycobacteria species based on 7547 genomic profiles.</title>
        <authorList>
            <person name="Matsumoto Y."/>
            <person name="Kinjo T."/>
            <person name="Motooka D."/>
            <person name="Nabeya D."/>
            <person name="Jung N."/>
            <person name="Uechi K."/>
            <person name="Horii T."/>
            <person name="Iida T."/>
            <person name="Fujita J."/>
            <person name="Nakamura S."/>
        </authorList>
    </citation>
    <scope>NUCLEOTIDE SEQUENCE [LARGE SCALE GENOMIC DNA]</scope>
    <source>
        <strain evidence="15 16">JCM 15657</strain>
    </source>
</reference>
<feature type="domain" description="Cyclic nucleotide-binding" evidence="12">
    <location>
        <begin position="490"/>
        <end position="587"/>
    </location>
</feature>
<dbReference type="PROSITE" id="PS00216">
    <property type="entry name" value="SUGAR_TRANSPORT_1"/>
    <property type="match status" value="1"/>
</dbReference>
<dbReference type="Gene3D" id="2.60.120.10">
    <property type="entry name" value="Jelly Rolls"/>
    <property type="match status" value="1"/>
</dbReference>
<evidence type="ECO:0000256" key="3">
    <source>
        <dbReference type="ARBA" id="ARBA00022448"/>
    </source>
</evidence>
<evidence type="ECO:0000256" key="9">
    <source>
        <dbReference type="PROSITE-ProRule" id="PRU01161"/>
    </source>
</evidence>
<dbReference type="PROSITE" id="PS51635">
    <property type="entry name" value="PNPLA"/>
    <property type="match status" value="1"/>
</dbReference>
<name>A0A7I7NGD0_9MYCO</name>
<dbReference type="Gene3D" id="1.20.1250.20">
    <property type="entry name" value="MFS general substrate transporter like domains"/>
    <property type="match status" value="1"/>
</dbReference>
<evidence type="ECO:0000259" key="14">
    <source>
        <dbReference type="PROSITE" id="PS51635"/>
    </source>
</evidence>
<dbReference type="GO" id="GO:0016042">
    <property type="term" value="P:lipid catabolic process"/>
    <property type="evidence" value="ECO:0007669"/>
    <property type="project" value="UniProtKB-UniRule"/>
</dbReference>
<feature type="region of interest" description="Disordered" evidence="10">
    <location>
        <begin position="452"/>
        <end position="478"/>
    </location>
</feature>
<dbReference type="AlphaFoldDB" id="A0A7I7NGD0"/>
<dbReference type="InterPro" id="IPR011701">
    <property type="entry name" value="MFS"/>
</dbReference>
<evidence type="ECO:0000256" key="7">
    <source>
        <dbReference type="ARBA" id="ARBA00023098"/>
    </source>
</evidence>
<feature type="transmembrane region" description="Helical" evidence="11">
    <location>
        <begin position="189"/>
        <end position="205"/>
    </location>
</feature>
<evidence type="ECO:0000313" key="16">
    <source>
        <dbReference type="Proteomes" id="UP000466396"/>
    </source>
</evidence>
<keyword evidence="4" id="KW-1003">Cell membrane</keyword>
<evidence type="ECO:0000256" key="10">
    <source>
        <dbReference type="SAM" id="MobiDB-lite"/>
    </source>
</evidence>
<dbReference type="PANTHER" id="PTHR42718">
    <property type="entry name" value="MAJOR FACILITATOR SUPERFAMILY MULTIDRUG TRANSPORTER MFSC"/>
    <property type="match status" value="1"/>
</dbReference>
<dbReference type="InterPro" id="IPR004638">
    <property type="entry name" value="EmrB-like"/>
</dbReference>
<feature type="transmembrane region" description="Helical" evidence="11">
    <location>
        <begin position="151"/>
        <end position="169"/>
    </location>
</feature>
<dbReference type="Gene3D" id="1.20.1720.10">
    <property type="entry name" value="Multidrug resistance protein D"/>
    <property type="match status" value="1"/>
</dbReference>
<gene>
    <name evidence="15" type="ORF">MLAC_06670</name>
</gene>
<dbReference type="Proteomes" id="UP000466396">
    <property type="component" value="Chromosome"/>
</dbReference>
<evidence type="ECO:0000256" key="11">
    <source>
        <dbReference type="SAM" id="Phobius"/>
    </source>
</evidence>
<dbReference type="InterPro" id="IPR002641">
    <property type="entry name" value="PNPLA_dom"/>
</dbReference>
<feature type="domain" description="PNPLA" evidence="14">
    <location>
        <begin position="764"/>
        <end position="924"/>
    </location>
</feature>
<feature type="transmembrane region" description="Helical" evidence="11">
    <location>
        <begin position="253"/>
        <end position="277"/>
    </location>
</feature>
<keyword evidence="8 11" id="KW-0472">Membrane</keyword>
<proteinExistence type="inferred from homology"/>
<dbReference type="InterPro" id="IPR020846">
    <property type="entry name" value="MFS_dom"/>
</dbReference>
<keyword evidence="5 11" id="KW-0812">Transmembrane</keyword>
<dbReference type="InterPro" id="IPR000595">
    <property type="entry name" value="cNMP-bd_dom"/>
</dbReference>
<evidence type="ECO:0000256" key="4">
    <source>
        <dbReference type="ARBA" id="ARBA00022475"/>
    </source>
</evidence>
<keyword evidence="16" id="KW-1185">Reference proteome</keyword>
<dbReference type="PANTHER" id="PTHR42718:SF48">
    <property type="entry name" value="CONSERVED TWO-DOMAIN MEMBRANE PROTEIN-RELATED"/>
    <property type="match status" value="1"/>
</dbReference>
<evidence type="ECO:0000256" key="2">
    <source>
        <dbReference type="ARBA" id="ARBA00006636"/>
    </source>
</evidence>
<evidence type="ECO:0000259" key="12">
    <source>
        <dbReference type="PROSITE" id="PS50042"/>
    </source>
</evidence>
<dbReference type="Pfam" id="PF00027">
    <property type="entry name" value="cNMP_binding"/>
    <property type="match status" value="1"/>
</dbReference>
<dbReference type="SUPFAM" id="SSF103473">
    <property type="entry name" value="MFS general substrate transporter"/>
    <property type="match status" value="1"/>
</dbReference>
<dbReference type="Pfam" id="PF01734">
    <property type="entry name" value="Patatin"/>
    <property type="match status" value="1"/>
</dbReference>
<feature type="active site" description="Proton acceptor" evidence="9">
    <location>
        <position position="911"/>
    </location>
</feature>
<dbReference type="InterPro" id="IPR005829">
    <property type="entry name" value="Sugar_transporter_CS"/>
</dbReference>
<feature type="compositionally biased region" description="Low complexity" evidence="10">
    <location>
        <begin position="463"/>
        <end position="478"/>
    </location>
</feature>
<organism evidence="15 16">
    <name type="scientific">Mycobacterium lacus</name>
    <dbReference type="NCBI Taxonomy" id="169765"/>
    <lineage>
        <taxon>Bacteria</taxon>
        <taxon>Bacillati</taxon>
        <taxon>Actinomycetota</taxon>
        <taxon>Actinomycetes</taxon>
        <taxon>Mycobacteriales</taxon>
        <taxon>Mycobacteriaceae</taxon>
        <taxon>Mycobacterium</taxon>
    </lineage>
</organism>
<evidence type="ECO:0000256" key="6">
    <source>
        <dbReference type="ARBA" id="ARBA00022989"/>
    </source>
</evidence>
<comment type="caution">
    <text evidence="9">Lacks conserved residue(s) required for the propagation of feature annotation.</text>
</comment>
<keyword evidence="6 11" id="KW-1133">Transmembrane helix</keyword>
<dbReference type="PRINTS" id="PR01036">
    <property type="entry name" value="TCRTETB"/>
</dbReference>
<feature type="transmembrane region" description="Helical" evidence="11">
    <location>
        <begin position="420"/>
        <end position="439"/>
    </location>
</feature>
<dbReference type="PROSITE" id="PS50042">
    <property type="entry name" value="CNMP_BINDING_3"/>
    <property type="match status" value="1"/>
</dbReference>
<dbReference type="SUPFAM" id="SSF51206">
    <property type="entry name" value="cAMP-binding domain-like"/>
    <property type="match status" value="1"/>
</dbReference>
<dbReference type="KEGG" id="mlj:MLAC_06670"/>